<comment type="caution">
    <text evidence="1">The sequence shown here is derived from an EMBL/GenBank/DDBJ whole genome shotgun (WGS) entry which is preliminary data.</text>
</comment>
<accession>A0ABU4ZKG9</accession>
<name>A0ABU4ZKG9_9HYPH</name>
<protein>
    <submittedName>
        <fullName evidence="1">Uncharacterized protein</fullName>
    </submittedName>
</protein>
<keyword evidence="2" id="KW-1185">Reference proteome</keyword>
<dbReference type="EMBL" id="JAVIJF010000010">
    <property type="protein sequence ID" value="MDX8525876.1"/>
    <property type="molecule type" value="Genomic_DNA"/>
</dbReference>
<dbReference type="Proteomes" id="UP001276840">
    <property type="component" value="Unassembled WGS sequence"/>
</dbReference>
<proteinExistence type="predicted"/>
<dbReference type="RefSeq" id="WP_320233813.1">
    <property type="nucleotide sequence ID" value="NZ_JAVIJF010000010.1"/>
</dbReference>
<sequence length="45" mass="5245">MCLDKRKLRLEFCDPPLGILFSNYAPDHKVDRALKFAFYPIALAF</sequence>
<organism evidence="1 2">
    <name type="scientific">Mesorhizobium montanum</name>
    <dbReference type="NCBI Taxonomy" id="3072323"/>
    <lineage>
        <taxon>Bacteria</taxon>
        <taxon>Pseudomonadati</taxon>
        <taxon>Pseudomonadota</taxon>
        <taxon>Alphaproteobacteria</taxon>
        <taxon>Hyphomicrobiales</taxon>
        <taxon>Phyllobacteriaceae</taxon>
        <taxon>Mesorhizobium</taxon>
    </lineage>
</organism>
<evidence type="ECO:0000313" key="1">
    <source>
        <dbReference type="EMBL" id="MDX8525876.1"/>
    </source>
</evidence>
<gene>
    <name evidence="1" type="ORF">RFM68_15285</name>
</gene>
<reference evidence="1 2" key="1">
    <citation type="submission" date="2023-08" db="EMBL/GenBank/DDBJ databases">
        <title>Implementing the SeqCode for naming new Mesorhizobium species isolated from Vachellia karroo root nodules.</title>
        <authorList>
            <person name="Van Lill M."/>
        </authorList>
    </citation>
    <scope>NUCLEOTIDE SEQUENCE [LARGE SCALE GENOMIC DNA]</scope>
    <source>
        <strain evidence="1 2">MSK 1335</strain>
    </source>
</reference>
<evidence type="ECO:0000313" key="2">
    <source>
        <dbReference type="Proteomes" id="UP001276840"/>
    </source>
</evidence>